<dbReference type="Proteomes" id="UP001221142">
    <property type="component" value="Unassembled WGS sequence"/>
</dbReference>
<evidence type="ECO:0000313" key="3">
    <source>
        <dbReference type="Proteomes" id="UP001221142"/>
    </source>
</evidence>
<gene>
    <name evidence="2" type="ORF">FB45DRAFT_928883</name>
</gene>
<name>A0AAD7BHJ3_9AGAR</name>
<dbReference type="EMBL" id="JARKIF010000016">
    <property type="protein sequence ID" value="KAJ7621295.1"/>
    <property type="molecule type" value="Genomic_DNA"/>
</dbReference>
<accession>A0AAD7BHJ3</accession>
<comment type="caution">
    <text evidence="2">The sequence shown here is derived from an EMBL/GenBank/DDBJ whole genome shotgun (WGS) entry which is preliminary data.</text>
</comment>
<feature type="chain" id="PRO_5042200968" description="Ricin B lectin domain-containing protein" evidence="1">
    <location>
        <begin position="20"/>
        <end position="182"/>
    </location>
</feature>
<evidence type="ECO:0008006" key="4">
    <source>
        <dbReference type="Google" id="ProtNLM"/>
    </source>
</evidence>
<organism evidence="2 3">
    <name type="scientific">Roridomyces roridus</name>
    <dbReference type="NCBI Taxonomy" id="1738132"/>
    <lineage>
        <taxon>Eukaryota</taxon>
        <taxon>Fungi</taxon>
        <taxon>Dikarya</taxon>
        <taxon>Basidiomycota</taxon>
        <taxon>Agaricomycotina</taxon>
        <taxon>Agaricomycetes</taxon>
        <taxon>Agaricomycetidae</taxon>
        <taxon>Agaricales</taxon>
        <taxon>Marasmiineae</taxon>
        <taxon>Mycenaceae</taxon>
        <taxon>Roridomyces</taxon>
    </lineage>
</organism>
<evidence type="ECO:0000256" key="1">
    <source>
        <dbReference type="SAM" id="SignalP"/>
    </source>
</evidence>
<keyword evidence="1" id="KW-0732">Signal</keyword>
<dbReference type="AlphaFoldDB" id="A0AAD7BHJ3"/>
<proteinExistence type="predicted"/>
<evidence type="ECO:0000313" key="2">
    <source>
        <dbReference type="EMBL" id="KAJ7621295.1"/>
    </source>
</evidence>
<protein>
    <recommendedName>
        <fullName evidence="4">Ricin B lectin domain-containing protein</fullName>
    </recommendedName>
</protein>
<reference evidence="2" key="1">
    <citation type="submission" date="2023-03" db="EMBL/GenBank/DDBJ databases">
        <title>Massive genome expansion in bonnet fungi (Mycena s.s.) driven by repeated elements and novel gene families across ecological guilds.</title>
        <authorList>
            <consortium name="Lawrence Berkeley National Laboratory"/>
            <person name="Harder C.B."/>
            <person name="Miyauchi S."/>
            <person name="Viragh M."/>
            <person name="Kuo A."/>
            <person name="Thoen E."/>
            <person name="Andreopoulos B."/>
            <person name="Lu D."/>
            <person name="Skrede I."/>
            <person name="Drula E."/>
            <person name="Henrissat B."/>
            <person name="Morin E."/>
            <person name="Kohler A."/>
            <person name="Barry K."/>
            <person name="LaButti K."/>
            <person name="Morin E."/>
            <person name="Salamov A."/>
            <person name="Lipzen A."/>
            <person name="Mereny Z."/>
            <person name="Hegedus B."/>
            <person name="Baldrian P."/>
            <person name="Stursova M."/>
            <person name="Weitz H."/>
            <person name="Taylor A."/>
            <person name="Grigoriev I.V."/>
            <person name="Nagy L.G."/>
            <person name="Martin F."/>
            <person name="Kauserud H."/>
        </authorList>
    </citation>
    <scope>NUCLEOTIDE SEQUENCE</scope>
    <source>
        <strain evidence="2">9284</strain>
    </source>
</reference>
<feature type="signal peptide" evidence="1">
    <location>
        <begin position="1"/>
        <end position="19"/>
    </location>
</feature>
<sequence length="182" mass="17929">MLSITSIVASLLLAHTALANPVARASCNPNIASQGISLGSGTLEVGYASSVAGAAIVTQALTTAAAEYIVANAQTSNGGFQFIDFNESGASTQLVQTNSNGAVSLQTLVTPESGTQDWGLVCSTCNDASTVSAGGAFATGCNVVSGATGKCLQIGSAAGAAVTVQTCTDLASGPQVFTIYRA</sequence>
<keyword evidence="3" id="KW-1185">Reference proteome</keyword>